<dbReference type="EMBL" id="BABT02000025">
    <property type="protein sequence ID" value="GAA93937.1"/>
    <property type="molecule type" value="Genomic_DNA"/>
</dbReference>
<evidence type="ECO:0000256" key="4">
    <source>
        <dbReference type="ARBA" id="ARBA00022843"/>
    </source>
</evidence>
<dbReference type="InterPro" id="IPR023674">
    <property type="entry name" value="Ribosomal_uL1-like"/>
</dbReference>
<comment type="function">
    <text evidence="8">Regulates cellular senescence through inhibition of PTEN translation. Acts as a pro-apoptotic regulator in response to DNA damage.</text>
</comment>
<feature type="region of interest" description="Disordered" evidence="11">
    <location>
        <begin position="310"/>
        <end position="354"/>
    </location>
</feature>
<protein>
    <recommendedName>
        <fullName evidence="10">Ribosomal L1 domain-containing protein 1</fullName>
    </recommendedName>
</protein>
<dbReference type="AlphaFoldDB" id="G7DT58"/>
<comment type="caution">
    <text evidence="12">The sequence shown here is derived from an EMBL/GenBank/DDBJ whole genome shotgun (WGS) entry which is preliminary data.</text>
</comment>
<dbReference type="InterPro" id="IPR016095">
    <property type="entry name" value="Ribosomal_uL1_3-a/b-sand"/>
</dbReference>
<evidence type="ECO:0000256" key="6">
    <source>
        <dbReference type="ARBA" id="ARBA00023054"/>
    </source>
</evidence>
<dbReference type="InterPro" id="IPR050257">
    <property type="entry name" value="eL8/uL1-like"/>
</dbReference>
<dbReference type="GO" id="GO:0003723">
    <property type="term" value="F:RNA binding"/>
    <property type="evidence" value="ECO:0007669"/>
    <property type="project" value="InterPro"/>
</dbReference>
<reference evidence="12 13" key="2">
    <citation type="journal article" date="2012" name="Open Biol.">
        <title>Characteristics of nucleosomes and linker DNA regions on the genome of the basidiomycete Mixia osmundae revealed by mono- and dinucleosome mapping.</title>
        <authorList>
            <person name="Nishida H."/>
            <person name="Kondo S."/>
            <person name="Matsumoto T."/>
            <person name="Suzuki Y."/>
            <person name="Yoshikawa H."/>
            <person name="Taylor T.D."/>
            <person name="Sugiyama J."/>
        </authorList>
    </citation>
    <scope>NUCLEOTIDE SEQUENCE [LARGE SCALE GENOMIC DNA]</scope>
    <source>
        <strain evidence="13">CBS 9802 / IAM 14324 / JCM 22182 / KY 12970</strain>
    </source>
</reference>
<evidence type="ECO:0000256" key="3">
    <source>
        <dbReference type="ARBA" id="ARBA00022553"/>
    </source>
</evidence>
<keyword evidence="7" id="KW-0539">Nucleus</keyword>
<evidence type="ECO:0000256" key="11">
    <source>
        <dbReference type="SAM" id="MobiDB-lite"/>
    </source>
</evidence>
<dbReference type="Proteomes" id="UP000009131">
    <property type="component" value="Unassembled WGS sequence"/>
</dbReference>
<name>G7DT58_MIXOS</name>
<dbReference type="eggNOG" id="KOG1685">
    <property type="taxonomic scope" value="Eukaryota"/>
</dbReference>
<dbReference type="HOGENOM" id="CLU_026457_4_0_1"/>
<evidence type="ECO:0000256" key="7">
    <source>
        <dbReference type="ARBA" id="ARBA00023242"/>
    </source>
</evidence>
<feature type="compositionally biased region" description="Low complexity" evidence="11">
    <location>
        <begin position="315"/>
        <end position="326"/>
    </location>
</feature>
<keyword evidence="2" id="KW-1017">Isopeptide bond</keyword>
<dbReference type="SUPFAM" id="SSF56808">
    <property type="entry name" value="Ribosomal protein L1"/>
    <property type="match status" value="1"/>
</dbReference>
<organism evidence="12 13">
    <name type="scientific">Mixia osmundae (strain CBS 9802 / IAM 14324 / JCM 22182 / KY 12970)</name>
    <dbReference type="NCBI Taxonomy" id="764103"/>
    <lineage>
        <taxon>Eukaryota</taxon>
        <taxon>Fungi</taxon>
        <taxon>Dikarya</taxon>
        <taxon>Basidiomycota</taxon>
        <taxon>Pucciniomycotina</taxon>
        <taxon>Mixiomycetes</taxon>
        <taxon>Mixiales</taxon>
        <taxon>Mixiaceae</taxon>
        <taxon>Mixia</taxon>
    </lineage>
</organism>
<dbReference type="STRING" id="764103.G7DT58"/>
<keyword evidence="4" id="KW-0832">Ubl conjugation</keyword>
<dbReference type="Gene3D" id="3.40.50.790">
    <property type="match status" value="1"/>
</dbReference>
<reference evidence="12 13" key="1">
    <citation type="journal article" date="2011" name="J. Gen. Appl. Microbiol.">
        <title>Draft genome sequencing of the enigmatic basidiomycete Mixia osmundae.</title>
        <authorList>
            <person name="Nishida H."/>
            <person name="Nagatsuka Y."/>
            <person name="Sugiyama J."/>
        </authorList>
    </citation>
    <scope>NUCLEOTIDE SEQUENCE [LARGE SCALE GENOMIC DNA]</scope>
    <source>
        <strain evidence="13">CBS 9802 / IAM 14324 / JCM 22182 / KY 12970</strain>
    </source>
</reference>
<dbReference type="GO" id="GO:0005730">
    <property type="term" value="C:nucleolus"/>
    <property type="evidence" value="ECO:0007669"/>
    <property type="project" value="UniProtKB-SubCell"/>
</dbReference>
<evidence type="ECO:0000256" key="9">
    <source>
        <dbReference type="ARBA" id="ARBA00061550"/>
    </source>
</evidence>
<comment type="similarity">
    <text evidence="9">Belongs to the universal ribosomal protein uL1 family. Highly divergent.</text>
</comment>
<evidence type="ECO:0000256" key="10">
    <source>
        <dbReference type="ARBA" id="ARBA00070787"/>
    </source>
</evidence>
<evidence type="ECO:0000313" key="13">
    <source>
        <dbReference type="Proteomes" id="UP000009131"/>
    </source>
</evidence>
<dbReference type="Pfam" id="PF00687">
    <property type="entry name" value="Ribosomal_L1"/>
    <property type="match status" value="1"/>
</dbReference>
<accession>G7DT58</accession>
<evidence type="ECO:0000256" key="1">
    <source>
        <dbReference type="ARBA" id="ARBA00004604"/>
    </source>
</evidence>
<dbReference type="InterPro" id="IPR028364">
    <property type="entry name" value="Ribosomal_uL1/biogenesis"/>
</dbReference>
<comment type="subcellular location">
    <subcellularLocation>
        <location evidence="1">Nucleus</location>
        <location evidence="1">Nucleolus</location>
    </subcellularLocation>
</comment>
<dbReference type="InParanoid" id="G7DT58"/>
<sequence>MGRTNKDRNQKLFTPAKLVPLPPVNPPALSELPIDQEQCRKALDALLAFHARKRQSGGSSDLLETEEILSLVISLKKMTPRDRHMPVRIPLAAPLLDPRQSPVCLLVKDPQREYKDMLEEKNITFISRVVGVEKLKGKFKPFEARRQLMREYDLFLADDRIVPMLPKLLGRNWLEAKKQPIPVTLSRTQLKAELERALSSTYLYLNRGNCLSVKVGGIQTHTPDQLFANILAIVPHLAVRLPEGGWDNIQALHLKTTTSASLPIWTSSLADDETSTSRFGGAALPGPPKPLKGKALVAEKVAAAVAKRRAEAKAATDAASPVAAAKAAKKASKAKSSISANAGEIKKTGKRVKA</sequence>
<proteinExistence type="inferred from homology"/>
<dbReference type="FunCoup" id="G7DT58">
    <property type="interactions" value="528"/>
</dbReference>
<evidence type="ECO:0000313" key="12">
    <source>
        <dbReference type="EMBL" id="GAA93937.1"/>
    </source>
</evidence>
<keyword evidence="5" id="KW-0007">Acetylation</keyword>
<dbReference type="PANTHER" id="PTHR23105">
    <property type="entry name" value="RIBOSOMAL PROTEIN L7AE FAMILY MEMBER"/>
    <property type="match status" value="1"/>
</dbReference>
<keyword evidence="13" id="KW-1185">Reference proteome</keyword>
<evidence type="ECO:0000256" key="2">
    <source>
        <dbReference type="ARBA" id="ARBA00022499"/>
    </source>
</evidence>
<keyword evidence="6" id="KW-0175">Coiled coil</keyword>
<dbReference type="CDD" id="cd00403">
    <property type="entry name" value="Ribosomal_L1"/>
    <property type="match status" value="1"/>
</dbReference>
<keyword evidence="3" id="KW-0597">Phosphoprotein</keyword>
<evidence type="ECO:0000256" key="8">
    <source>
        <dbReference type="ARBA" id="ARBA00054167"/>
    </source>
</evidence>
<dbReference type="OMA" id="PQRAYKN"/>
<gene>
    <name evidence="12" type="primary">Mo00583</name>
    <name evidence="12" type="ORF">E5Q_00583</name>
</gene>
<dbReference type="OrthoDB" id="10251727at2759"/>
<evidence type="ECO:0000256" key="5">
    <source>
        <dbReference type="ARBA" id="ARBA00022990"/>
    </source>
</evidence>
<dbReference type="RefSeq" id="XP_014571312.1">
    <property type="nucleotide sequence ID" value="XM_014715826.1"/>
</dbReference>
<dbReference type="FunFam" id="3.40.50.790:FF:000004">
    <property type="entry name" value="Ribosomal L1 domain-containing 1-like 1"/>
    <property type="match status" value="1"/>
</dbReference>